<dbReference type="EMBL" id="HF935425">
    <property type="protein sequence ID" value="CCX08619.1"/>
    <property type="molecule type" value="Genomic_DNA"/>
</dbReference>
<evidence type="ECO:0000313" key="2">
    <source>
        <dbReference type="Proteomes" id="UP000018144"/>
    </source>
</evidence>
<gene>
    <name evidence="1" type="ORF">PCON_08212</name>
</gene>
<sequence length="43" mass="5046">MSVEHFFRKSEHFLEKYYLAAIEFVCVLAKSACNSKNCSDDKR</sequence>
<reference evidence="1 2" key="1">
    <citation type="journal article" date="2013" name="PLoS Genet.">
        <title>The genome and development-dependent transcriptomes of Pyronema confluens: a window into fungal evolution.</title>
        <authorList>
            <person name="Traeger S."/>
            <person name="Altegoer F."/>
            <person name="Freitag M."/>
            <person name="Gabaldon T."/>
            <person name="Kempken F."/>
            <person name="Kumar A."/>
            <person name="Marcet-Houben M."/>
            <person name="Poggeler S."/>
            <person name="Stajich J.E."/>
            <person name="Nowrousian M."/>
        </authorList>
    </citation>
    <scope>NUCLEOTIDE SEQUENCE [LARGE SCALE GENOMIC DNA]</scope>
    <source>
        <strain evidence="2">CBS 100304</strain>
        <tissue evidence="1">Vegetative mycelium</tissue>
    </source>
</reference>
<protein>
    <submittedName>
        <fullName evidence="1">Uncharacterized protein</fullName>
    </submittedName>
</protein>
<proteinExistence type="predicted"/>
<dbReference type="AlphaFoldDB" id="U4L7E2"/>
<dbReference type="Proteomes" id="UP000018144">
    <property type="component" value="Unassembled WGS sequence"/>
</dbReference>
<keyword evidence="2" id="KW-1185">Reference proteome</keyword>
<accession>U4L7E2</accession>
<name>U4L7E2_PYROM</name>
<evidence type="ECO:0000313" key="1">
    <source>
        <dbReference type="EMBL" id="CCX08619.1"/>
    </source>
</evidence>
<organism evidence="1 2">
    <name type="scientific">Pyronema omphalodes (strain CBS 100304)</name>
    <name type="common">Pyronema confluens</name>
    <dbReference type="NCBI Taxonomy" id="1076935"/>
    <lineage>
        <taxon>Eukaryota</taxon>
        <taxon>Fungi</taxon>
        <taxon>Dikarya</taxon>
        <taxon>Ascomycota</taxon>
        <taxon>Pezizomycotina</taxon>
        <taxon>Pezizomycetes</taxon>
        <taxon>Pezizales</taxon>
        <taxon>Pyronemataceae</taxon>
        <taxon>Pyronema</taxon>
    </lineage>
</organism>